<organism evidence="8 9">
    <name type="scientific">Linum trigynum</name>
    <dbReference type="NCBI Taxonomy" id="586398"/>
    <lineage>
        <taxon>Eukaryota</taxon>
        <taxon>Viridiplantae</taxon>
        <taxon>Streptophyta</taxon>
        <taxon>Embryophyta</taxon>
        <taxon>Tracheophyta</taxon>
        <taxon>Spermatophyta</taxon>
        <taxon>Magnoliopsida</taxon>
        <taxon>eudicotyledons</taxon>
        <taxon>Gunneridae</taxon>
        <taxon>Pentapetalae</taxon>
        <taxon>rosids</taxon>
        <taxon>fabids</taxon>
        <taxon>Malpighiales</taxon>
        <taxon>Linaceae</taxon>
        <taxon>Linum</taxon>
    </lineage>
</organism>
<name>A0AAV2GJI5_9ROSI</name>
<evidence type="ECO:0000256" key="3">
    <source>
        <dbReference type="ARBA" id="ARBA00022692"/>
    </source>
</evidence>
<dbReference type="AlphaFoldDB" id="A0AAV2GJI5"/>
<evidence type="ECO:0000256" key="1">
    <source>
        <dbReference type="ARBA" id="ARBA00004141"/>
    </source>
</evidence>
<sequence length="197" mass="22178">MHGQGINQFSDLKEYERLERMEQHLRIDKTPLSPNASYKQEMLDVPVLYIVGAFIPATMIAVLHYFDHSVASQLAQQKEFNLRKPPSFHYDLLLLGFMVILCGLLGIPPANGVIPQSPMHTRTLATLKHQLLRRKLLATARKRMSENASLGKVYASMKEAYQQAQSPPNLPGPSAPQSWASVFVWGNIGQACRCHNR</sequence>
<dbReference type="Proteomes" id="UP001497516">
    <property type="component" value="Chromosome 9"/>
</dbReference>
<evidence type="ECO:0000256" key="5">
    <source>
        <dbReference type="ARBA" id="ARBA00023136"/>
    </source>
</evidence>
<comment type="similarity">
    <text evidence="2">Belongs to the anion exchanger (TC 2.A.31.3) family.</text>
</comment>
<evidence type="ECO:0000256" key="6">
    <source>
        <dbReference type="SAM" id="Phobius"/>
    </source>
</evidence>
<protein>
    <recommendedName>
        <fullName evidence="7">Bicarbonate transporter-like transmembrane domain-containing protein</fullName>
    </recommendedName>
</protein>
<gene>
    <name evidence="8" type="ORF">LTRI10_LOCUS50284</name>
</gene>
<dbReference type="EMBL" id="OZ034822">
    <property type="protein sequence ID" value="CAL1410898.1"/>
    <property type="molecule type" value="Genomic_DNA"/>
</dbReference>
<comment type="subcellular location">
    <subcellularLocation>
        <location evidence="1">Membrane</location>
        <topology evidence="1">Multi-pass membrane protein</topology>
    </subcellularLocation>
</comment>
<feature type="transmembrane region" description="Helical" evidence="6">
    <location>
        <begin position="87"/>
        <end position="107"/>
    </location>
</feature>
<keyword evidence="3 6" id="KW-0812">Transmembrane</keyword>
<keyword evidence="5 6" id="KW-0472">Membrane</keyword>
<evidence type="ECO:0000256" key="2">
    <source>
        <dbReference type="ARBA" id="ARBA00006262"/>
    </source>
</evidence>
<dbReference type="PANTHER" id="PTHR11453:SF82">
    <property type="entry name" value="BORON TRANSPORTER 1"/>
    <property type="match status" value="1"/>
</dbReference>
<evidence type="ECO:0000256" key="4">
    <source>
        <dbReference type="ARBA" id="ARBA00022989"/>
    </source>
</evidence>
<evidence type="ECO:0000259" key="7">
    <source>
        <dbReference type="Pfam" id="PF00955"/>
    </source>
</evidence>
<proteinExistence type="inferred from homology"/>
<dbReference type="Pfam" id="PF00955">
    <property type="entry name" value="HCO3_cotransp"/>
    <property type="match status" value="1"/>
</dbReference>
<dbReference type="GO" id="GO:0005886">
    <property type="term" value="C:plasma membrane"/>
    <property type="evidence" value="ECO:0007669"/>
    <property type="project" value="TreeGrafter"/>
</dbReference>
<dbReference type="GO" id="GO:0006820">
    <property type="term" value="P:monoatomic anion transport"/>
    <property type="evidence" value="ECO:0007669"/>
    <property type="project" value="InterPro"/>
</dbReference>
<dbReference type="InterPro" id="IPR011531">
    <property type="entry name" value="HCO3_transpt-like_TM_dom"/>
</dbReference>
<keyword evidence="9" id="KW-1185">Reference proteome</keyword>
<evidence type="ECO:0000313" key="8">
    <source>
        <dbReference type="EMBL" id="CAL1410898.1"/>
    </source>
</evidence>
<dbReference type="GO" id="GO:0005452">
    <property type="term" value="F:solute:inorganic anion antiporter activity"/>
    <property type="evidence" value="ECO:0007669"/>
    <property type="project" value="InterPro"/>
</dbReference>
<dbReference type="InterPro" id="IPR003020">
    <property type="entry name" value="HCO3_transpt_euk"/>
</dbReference>
<reference evidence="8 9" key="1">
    <citation type="submission" date="2024-04" db="EMBL/GenBank/DDBJ databases">
        <authorList>
            <person name="Fracassetti M."/>
        </authorList>
    </citation>
    <scope>NUCLEOTIDE SEQUENCE [LARGE SCALE GENOMIC DNA]</scope>
</reference>
<dbReference type="PANTHER" id="PTHR11453">
    <property type="entry name" value="ANION EXCHANGE PROTEIN"/>
    <property type="match status" value="1"/>
</dbReference>
<feature type="transmembrane region" description="Helical" evidence="6">
    <location>
        <begin position="47"/>
        <end position="66"/>
    </location>
</feature>
<keyword evidence="4 6" id="KW-1133">Transmembrane helix</keyword>
<dbReference type="GO" id="GO:0050801">
    <property type="term" value="P:monoatomic ion homeostasis"/>
    <property type="evidence" value="ECO:0007669"/>
    <property type="project" value="TreeGrafter"/>
</dbReference>
<feature type="domain" description="Bicarbonate transporter-like transmembrane" evidence="7">
    <location>
        <begin position="34"/>
        <end position="129"/>
    </location>
</feature>
<accession>A0AAV2GJI5</accession>
<evidence type="ECO:0000313" key="9">
    <source>
        <dbReference type="Proteomes" id="UP001497516"/>
    </source>
</evidence>